<dbReference type="InParanoid" id="A0A401H243"/>
<protein>
    <submittedName>
        <fullName evidence="1">Uncharacterized protein</fullName>
    </submittedName>
</protein>
<dbReference type="RefSeq" id="XP_027619376.1">
    <property type="nucleotide sequence ID" value="XM_027763575.1"/>
</dbReference>
<dbReference type="EMBL" id="BFAD01000013">
    <property type="protein sequence ID" value="GBE88463.1"/>
    <property type="molecule type" value="Genomic_DNA"/>
</dbReference>
<organism evidence="1 2">
    <name type="scientific">Sparassis crispa</name>
    <dbReference type="NCBI Taxonomy" id="139825"/>
    <lineage>
        <taxon>Eukaryota</taxon>
        <taxon>Fungi</taxon>
        <taxon>Dikarya</taxon>
        <taxon>Basidiomycota</taxon>
        <taxon>Agaricomycotina</taxon>
        <taxon>Agaricomycetes</taxon>
        <taxon>Polyporales</taxon>
        <taxon>Sparassidaceae</taxon>
        <taxon>Sparassis</taxon>
    </lineage>
</organism>
<dbReference type="STRING" id="139825.A0A401H243"/>
<keyword evidence="2" id="KW-1185">Reference proteome</keyword>
<dbReference type="Proteomes" id="UP000287166">
    <property type="component" value="Unassembled WGS sequence"/>
</dbReference>
<proteinExistence type="predicted"/>
<comment type="caution">
    <text evidence="1">The sequence shown here is derived from an EMBL/GenBank/DDBJ whole genome shotgun (WGS) entry which is preliminary data.</text>
</comment>
<dbReference type="InterPro" id="IPR041078">
    <property type="entry name" value="Plavaka"/>
</dbReference>
<gene>
    <name evidence="1" type="ORF">SCP_1302780</name>
</gene>
<dbReference type="GeneID" id="38785380"/>
<evidence type="ECO:0000313" key="1">
    <source>
        <dbReference type="EMBL" id="GBE88463.1"/>
    </source>
</evidence>
<accession>A0A401H243</accession>
<name>A0A401H243_9APHY</name>
<evidence type="ECO:0000313" key="2">
    <source>
        <dbReference type="Proteomes" id="UP000287166"/>
    </source>
</evidence>
<sequence>MRSGRRLHVPRGLADYIPQPFRGIPAHIPRPMHLQRRCKGAADPVDASQLEVDRAADIAPMAVKDVPDINAADLAIKTELNTFRLYRVYAVKPQKDPEDETTLDTLCDSLTLATAPETTAQGRSPPHCLCQKFTDTLQYTQDNFFSPFLNTTTYRLINWMYRPSDTKSIEEMDSLIHDVLLADDFDATHLQNFSTVRELKRLDKHSQTSNAFSADDVWVEGTVKIHLPKEHTRFKSEADAPEFEVSGIYYRRLLKVIKAAYQDTAARMFHWIPFKLFWCPYYDSSENSDSDDSNANAGDIRVYTELYNSDAFLEEDAHIRSQLHELSEDPNIEIAIVPIMLWSDSTHLVSFGSAALWPIYAYFGSLSKYVHGKPSSFAAHHLAYLLMLPDTIQDFYWETFGIAATTAVLKYCKRELMQAIWLLLLDPEFMHAYKHGILIHCGDGIL</sequence>
<dbReference type="OrthoDB" id="3208495at2759"/>
<dbReference type="Pfam" id="PF18759">
    <property type="entry name" value="Plavaka"/>
    <property type="match status" value="1"/>
</dbReference>
<dbReference type="AlphaFoldDB" id="A0A401H243"/>
<reference evidence="1 2" key="1">
    <citation type="journal article" date="2018" name="Sci. Rep.">
        <title>Genome sequence of the cauliflower mushroom Sparassis crispa (Hanabiratake) and its association with beneficial usage.</title>
        <authorList>
            <person name="Kiyama R."/>
            <person name="Furutani Y."/>
            <person name="Kawaguchi K."/>
            <person name="Nakanishi T."/>
        </authorList>
    </citation>
    <scope>NUCLEOTIDE SEQUENCE [LARGE SCALE GENOMIC DNA]</scope>
</reference>